<organism evidence="6 7">
    <name type="scientific">Dietzia aurantiaca</name>
    <dbReference type="NCBI Taxonomy" id="983873"/>
    <lineage>
        <taxon>Bacteria</taxon>
        <taxon>Bacillati</taxon>
        <taxon>Actinomycetota</taxon>
        <taxon>Actinomycetes</taxon>
        <taxon>Mycobacteriales</taxon>
        <taxon>Dietziaceae</taxon>
        <taxon>Dietzia</taxon>
    </lineage>
</organism>
<protein>
    <submittedName>
        <fullName evidence="6">TetR family transcriptional regulator</fullName>
    </submittedName>
</protein>
<keyword evidence="2 4" id="KW-0238">DNA-binding</keyword>
<dbReference type="Gene3D" id="1.10.357.10">
    <property type="entry name" value="Tetracycline Repressor, domain 2"/>
    <property type="match status" value="1"/>
</dbReference>
<feature type="DNA-binding region" description="H-T-H motif" evidence="4">
    <location>
        <begin position="32"/>
        <end position="51"/>
    </location>
</feature>
<proteinExistence type="predicted"/>
<keyword evidence="3" id="KW-0804">Transcription</keyword>
<dbReference type="Proteomes" id="UP001595836">
    <property type="component" value="Unassembled WGS sequence"/>
</dbReference>
<gene>
    <name evidence="6" type="ORF">ACFO7U_16830</name>
</gene>
<feature type="domain" description="HTH tetR-type" evidence="5">
    <location>
        <begin position="9"/>
        <end position="69"/>
    </location>
</feature>
<comment type="caution">
    <text evidence="6">The sequence shown here is derived from an EMBL/GenBank/DDBJ whole genome shotgun (WGS) entry which is preliminary data.</text>
</comment>
<dbReference type="InterPro" id="IPR001647">
    <property type="entry name" value="HTH_TetR"/>
</dbReference>
<evidence type="ECO:0000256" key="3">
    <source>
        <dbReference type="ARBA" id="ARBA00023163"/>
    </source>
</evidence>
<dbReference type="PROSITE" id="PS50977">
    <property type="entry name" value="HTH_TETR_2"/>
    <property type="match status" value="1"/>
</dbReference>
<name>A0ABV9PVF0_9ACTN</name>
<evidence type="ECO:0000256" key="2">
    <source>
        <dbReference type="ARBA" id="ARBA00023125"/>
    </source>
</evidence>
<keyword evidence="1" id="KW-0805">Transcription regulation</keyword>
<dbReference type="PANTHER" id="PTHR30055:SF238">
    <property type="entry name" value="MYCOFACTOCIN BIOSYNTHESIS TRANSCRIPTIONAL REGULATOR MFTR-RELATED"/>
    <property type="match status" value="1"/>
</dbReference>
<keyword evidence="7" id="KW-1185">Reference proteome</keyword>
<dbReference type="InterPro" id="IPR009057">
    <property type="entry name" value="Homeodomain-like_sf"/>
</dbReference>
<dbReference type="InterPro" id="IPR050109">
    <property type="entry name" value="HTH-type_TetR-like_transc_reg"/>
</dbReference>
<dbReference type="PANTHER" id="PTHR30055">
    <property type="entry name" value="HTH-TYPE TRANSCRIPTIONAL REGULATOR RUTR"/>
    <property type="match status" value="1"/>
</dbReference>
<dbReference type="EMBL" id="JBHSHP010000060">
    <property type="protein sequence ID" value="MFC4756439.1"/>
    <property type="molecule type" value="Genomic_DNA"/>
</dbReference>
<sequence length="194" mass="21287">MGIREDNRARMFQAIQGAALDLVEENGLDATTVGDIAARVGIAERTFFRYYATKVDALMPGQRGLVEALVEHESTQTSAAGITADLLAASREVFACEVEQRDFRRISRLLIREPELLRIVTGQEQDLVKSISGELHERGALPHLRALLVAEVVTAVWRVAWHSFARDDVAGLDPDPLALFDQTVRELGGLLPGA</sequence>
<reference evidence="7" key="1">
    <citation type="journal article" date="2019" name="Int. J. Syst. Evol. Microbiol.">
        <title>The Global Catalogue of Microorganisms (GCM) 10K type strain sequencing project: providing services to taxonomists for standard genome sequencing and annotation.</title>
        <authorList>
            <consortium name="The Broad Institute Genomics Platform"/>
            <consortium name="The Broad Institute Genome Sequencing Center for Infectious Disease"/>
            <person name="Wu L."/>
            <person name="Ma J."/>
        </authorList>
    </citation>
    <scope>NUCLEOTIDE SEQUENCE [LARGE SCALE GENOMIC DNA]</scope>
    <source>
        <strain evidence="7">JCM 11882</strain>
    </source>
</reference>
<dbReference type="RefSeq" id="WP_344992887.1">
    <property type="nucleotide sequence ID" value="NZ_BAABCD010000020.1"/>
</dbReference>
<dbReference type="Pfam" id="PF00440">
    <property type="entry name" value="TetR_N"/>
    <property type="match status" value="1"/>
</dbReference>
<accession>A0ABV9PVF0</accession>
<evidence type="ECO:0000256" key="4">
    <source>
        <dbReference type="PROSITE-ProRule" id="PRU00335"/>
    </source>
</evidence>
<evidence type="ECO:0000313" key="7">
    <source>
        <dbReference type="Proteomes" id="UP001595836"/>
    </source>
</evidence>
<evidence type="ECO:0000256" key="1">
    <source>
        <dbReference type="ARBA" id="ARBA00023015"/>
    </source>
</evidence>
<dbReference type="SUPFAM" id="SSF46689">
    <property type="entry name" value="Homeodomain-like"/>
    <property type="match status" value="1"/>
</dbReference>
<evidence type="ECO:0000313" key="6">
    <source>
        <dbReference type="EMBL" id="MFC4756439.1"/>
    </source>
</evidence>
<evidence type="ECO:0000259" key="5">
    <source>
        <dbReference type="PROSITE" id="PS50977"/>
    </source>
</evidence>